<dbReference type="Gene3D" id="1.10.645.10">
    <property type="entry name" value="Cytochrome-c3 Hydrogenase, chain B"/>
    <property type="match status" value="1"/>
</dbReference>
<feature type="binding site" evidence="6">
    <location>
        <position position="53"/>
    </location>
    <ligand>
        <name>Ni(2+)</name>
        <dbReference type="ChEBI" id="CHEBI:49786"/>
    </ligand>
</feature>
<evidence type="ECO:0000256" key="5">
    <source>
        <dbReference type="ARBA" id="ARBA00023002"/>
    </source>
</evidence>
<feature type="binding site" evidence="6">
    <location>
        <position position="360"/>
    </location>
    <ligand>
        <name>Mg(2+)</name>
        <dbReference type="ChEBI" id="CHEBI:18420"/>
    </ligand>
</feature>
<protein>
    <submittedName>
        <fullName evidence="7">Ni/Fe hydrogenase subunit alpha</fullName>
    </submittedName>
</protein>
<dbReference type="AlphaFoldDB" id="A0A248VN29"/>
<feature type="binding site" evidence="6">
    <location>
        <position position="56"/>
    </location>
    <ligand>
        <name>Ni(2+)</name>
        <dbReference type="ChEBI" id="CHEBI:49786"/>
    </ligand>
</feature>
<dbReference type="EMBL" id="CP022989">
    <property type="protein sequence ID" value="ASW00416.1"/>
    <property type="molecule type" value="Genomic_DNA"/>
</dbReference>
<keyword evidence="4 6" id="KW-0479">Metal-binding</keyword>
<feature type="binding site" evidence="6">
    <location>
        <position position="56"/>
    </location>
    <ligand>
        <name>Fe cation</name>
        <dbReference type="ChEBI" id="CHEBI:24875"/>
    </ligand>
</feature>
<feature type="binding site" evidence="6">
    <location>
        <position position="407"/>
    </location>
    <ligand>
        <name>Fe cation</name>
        <dbReference type="ChEBI" id="CHEBI:24875"/>
    </ligand>
</feature>
<dbReference type="Pfam" id="PF00374">
    <property type="entry name" value="NiFeSe_Hases"/>
    <property type="match status" value="1"/>
</dbReference>
<evidence type="ECO:0000256" key="6">
    <source>
        <dbReference type="PIRSR" id="PIRSR601501-1"/>
    </source>
</evidence>
<evidence type="ECO:0000256" key="4">
    <source>
        <dbReference type="ARBA" id="ARBA00022723"/>
    </source>
</evidence>
<keyword evidence="6" id="KW-0460">Magnesium</keyword>
<feature type="binding site" evidence="6">
    <location>
        <position position="34"/>
    </location>
    <ligand>
        <name>Mg(2+)</name>
        <dbReference type="ChEBI" id="CHEBI:18420"/>
    </ligand>
</feature>
<accession>A0A248VN29</accession>
<evidence type="ECO:0000256" key="3">
    <source>
        <dbReference type="ARBA" id="ARBA00022596"/>
    </source>
</evidence>
<reference evidence="7 8" key="1">
    <citation type="submission" date="2017-08" db="EMBL/GenBank/DDBJ databases">
        <title>Identification and genetic characteristics of simultaneous BTEX- and naphthalene-degrading Paraburkholderia sp. BN5 isolated from petroleum-contaminated soil.</title>
        <authorList>
            <person name="Lee Y."/>
            <person name="Jeon C.O."/>
        </authorList>
    </citation>
    <scope>NUCLEOTIDE SEQUENCE [LARGE SCALE GENOMIC DNA]</scope>
    <source>
        <strain evidence="7 8">BN5</strain>
    </source>
</reference>
<sequence>MTRVEGEGALDLQIKDGRVSSAQLNIFEPPRLFEALLRGRQVAELPDIVARICGICPIAYQMSAVHAIENAFGIQVGGQLRALRRLVYCGEWIGSHALHVVMLHAPDFLGFPDVIQMAREQGEAVRQGLALKKTGNELMRVLGGREIHPVNVRIGGFYRVPDRVELAPVAGQLERARELAVGLVRWVAAFDFPDFEQDYEFVALRHADEYPFNEGRIVSSRGMDIDVADYDSHFEERHVAHSTALHALVKERGAYLVGPLARYALNFDRLPQSVQTLAREAGLGPTCRNPFRSIVVRALEIVYACEEALRLIAAYEPPALASVPVETRAGTGFGCTEAPRGICWHRYRCDPDGAIVEARIVPPTSQNQPSIEADLVAVATAMLDQPDDVLRDRCEQTIRNYDPCISCSAHFLKLSLHRA</sequence>
<dbReference type="Proteomes" id="UP000215158">
    <property type="component" value="Chromosome 1"/>
</dbReference>
<keyword evidence="8" id="KW-1185">Reference proteome</keyword>
<keyword evidence="6" id="KW-0408">Iron</keyword>
<evidence type="ECO:0000313" key="8">
    <source>
        <dbReference type="Proteomes" id="UP000215158"/>
    </source>
</evidence>
<name>A0A248VN29_9BURK</name>
<dbReference type="InterPro" id="IPR001501">
    <property type="entry name" value="Ni-dep_hyd_lsu"/>
</dbReference>
<dbReference type="GO" id="GO:0016151">
    <property type="term" value="F:nickel cation binding"/>
    <property type="evidence" value="ECO:0007669"/>
    <property type="project" value="InterPro"/>
</dbReference>
<keyword evidence="5" id="KW-0560">Oxidoreductase</keyword>
<comment type="cofactor">
    <cofactor evidence="1 6">
        <name>Ni(2+)</name>
        <dbReference type="ChEBI" id="CHEBI:49786"/>
    </cofactor>
</comment>
<feature type="binding site" evidence="6">
    <location>
        <position position="410"/>
    </location>
    <ligand>
        <name>Mg(2+)</name>
        <dbReference type="ChEBI" id="CHEBI:18420"/>
    </ligand>
</feature>
<dbReference type="PROSITE" id="PS00508">
    <property type="entry name" value="NI_HGENASE_L_2"/>
    <property type="match status" value="1"/>
</dbReference>
<comment type="cofactor">
    <cofactor evidence="6">
        <name>Fe cation</name>
        <dbReference type="ChEBI" id="CHEBI:24875"/>
    </cofactor>
</comment>
<evidence type="ECO:0000256" key="2">
    <source>
        <dbReference type="ARBA" id="ARBA00009292"/>
    </source>
</evidence>
<dbReference type="PANTHER" id="PTHR43600:SF2">
    <property type="entry name" value="F420-NON-REDUCING HYDROGENASE VHU SUBUNIT A"/>
    <property type="match status" value="1"/>
</dbReference>
<organism evidence="7 8">
    <name type="scientific">Paraburkholderia aromaticivorans</name>
    <dbReference type="NCBI Taxonomy" id="2026199"/>
    <lineage>
        <taxon>Bacteria</taxon>
        <taxon>Pseudomonadati</taxon>
        <taxon>Pseudomonadota</taxon>
        <taxon>Betaproteobacteria</taxon>
        <taxon>Burkholderiales</taxon>
        <taxon>Burkholderiaceae</taxon>
        <taxon>Paraburkholderia</taxon>
    </lineage>
</organism>
<dbReference type="GO" id="GO:0008901">
    <property type="term" value="F:ferredoxin hydrogenase activity"/>
    <property type="evidence" value="ECO:0007669"/>
    <property type="project" value="InterPro"/>
</dbReference>
<evidence type="ECO:0000313" key="7">
    <source>
        <dbReference type="EMBL" id="ASW00416.1"/>
    </source>
</evidence>
<comment type="similarity">
    <text evidence="2">Belongs to the [NiFe]/[NiFeSe] hydrogenase large subunit family.</text>
</comment>
<proteinExistence type="inferred from homology"/>
<dbReference type="PANTHER" id="PTHR43600">
    <property type="entry name" value="COENZYME F420 HYDROGENASE, SUBUNIT ALPHA"/>
    <property type="match status" value="1"/>
</dbReference>
<gene>
    <name evidence="7" type="ORF">CJU94_13630</name>
</gene>
<dbReference type="InterPro" id="IPR018194">
    <property type="entry name" value="Ni-dep_hyd_lsu_Ni_BS"/>
</dbReference>
<dbReference type="InterPro" id="IPR029014">
    <property type="entry name" value="NiFe-Hase_large"/>
</dbReference>
<feature type="binding site" evidence="6">
    <location>
        <position position="404"/>
    </location>
    <ligand>
        <name>Ni(2+)</name>
        <dbReference type="ChEBI" id="CHEBI:49786"/>
    </ligand>
</feature>
<dbReference type="SUPFAM" id="SSF56762">
    <property type="entry name" value="HydB/Nqo4-like"/>
    <property type="match status" value="1"/>
</dbReference>
<dbReference type="KEGG" id="parb:CJU94_13630"/>
<keyword evidence="3 6" id="KW-0533">Nickel</keyword>
<evidence type="ECO:0000256" key="1">
    <source>
        <dbReference type="ARBA" id="ARBA00001967"/>
    </source>
</evidence>